<accession>A0ABQ3G6E2</accession>
<dbReference type="InterPro" id="IPR009057">
    <property type="entry name" value="Homeodomain-like_sf"/>
</dbReference>
<dbReference type="Gene3D" id="1.10.357.10">
    <property type="entry name" value="Tetracycline Repressor, domain 2"/>
    <property type="match status" value="1"/>
</dbReference>
<dbReference type="PRINTS" id="PR00455">
    <property type="entry name" value="HTHTETR"/>
</dbReference>
<dbReference type="InterPro" id="IPR036271">
    <property type="entry name" value="Tet_transcr_reg_TetR-rel_C_sf"/>
</dbReference>
<evidence type="ECO:0000256" key="3">
    <source>
        <dbReference type="ARBA" id="ARBA00023163"/>
    </source>
</evidence>
<protein>
    <recommendedName>
        <fullName evidence="5">HTH tetR-type domain-containing protein</fullName>
    </recommendedName>
</protein>
<sequence length="215" mass="23662">MTPELPTDQPTPERPARQRLPATVRVTQILDAALRVFSDKGFAAARMDDVAAAAGLSKGGVYTHFTSKEEIFGALLTRLMLPLHANRPPLHPDTAVTVDVLVDQVVAPMYESFGDPATALTLRLMLADGARAQQLVGQWREMVVEPYLADIEQLLQRGAAQGHLRRGVLLREPRLVLSPGVHSMLELLVQGQLDATAMERQRKAHIAMLRELLEP</sequence>
<evidence type="ECO:0000313" key="7">
    <source>
        <dbReference type="Proteomes" id="UP000626210"/>
    </source>
</evidence>
<keyword evidence="7" id="KW-1185">Reference proteome</keyword>
<organism evidence="6 7">
    <name type="scientific">Pseudorhodoferax aquiterrae</name>
    <dbReference type="NCBI Taxonomy" id="747304"/>
    <lineage>
        <taxon>Bacteria</taxon>
        <taxon>Pseudomonadati</taxon>
        <taxon>Pseudomonadota</taxon>
        <taxon>Betaproteobacteria</taxon>
        <taxon>Burkholderiales</taxon>
        <taxon>Comamonadaceae</taxon>
    </lineage>
</organism>
<gene>
    <name evidence="6" type="ORF">GCM10007320_42020</name>
</gene>
<dbReference type="InterPro" id="IPR001647">
    <property type="entry name" value="HTH_TetR"/>
</dbReference>
<dbReference type="Proteomes" id="UP000626210">
    <property type="component" value="Unassembled WGS sequence"/>
</dbReference>
<dbReference type="SUPFAM" id="SSF46689">
    <property type="entry name" value="Homeodomain-like"/>
    <property type="match status" value="1"/>
</dbReference>
<feature type="domain" description="HTH tetR-type" evidence="5">
    <location>
        <begin position="23"/>
        <end position="83"/>
    </location>
</feature>
<dbReference type="RefSeq" id="WP_189688855.1">
    <property type="nucleotide sequence ID" value="NZ_BMYK01000015.1"/>
</dbReference>
<dbReference type="PANTHER" id="PTHR30055:SF234">
    <property type="entry name" value="HTH-TYPE TRANSCRIPTIONAL REGULATOR BETI"/>
    <property type="match status" value="1"/>
</dbReference>
<dbReference type="PROSITE" id="PS50977">
    <property type="entry name" value="HTH_TETR_2"/>
    <property type="match status" value="1"/>
</dbReference>
<proteinExistence type="predicted"/>
<dbReference type="InterPro" id="IPR050109">
    <property type="entry name" value="HTH-type_TetR-like_transc_reg"/>
</dbReference>
<comment type="caution">
    <text evidence="6">The sequence shown here is derived from an EMBL/GenBank/DDBJ whole genome shotgun (WGS) entry which is preliminary data.</text>
</comment>
<evidence type="ECO:0000256" key="2">
    <source>
        <dbReference type="ARBA" id="ARBA00023125"/>
    </source>
</evidence>
<keyword evidence="1" id="KW-0805">Transcription regulation</keyword>
<evidence type="ECO:0000256" key="4">
    <source>
        <dbReference type="PROSITE-ProRule" id="PRU00335"/>
    </source>
</evidence>
<feature type="DNA-binding region" description="H-T-H motif" evidence="4">
    <location>
        <begin position="46"/>
        <end position="65"/>
    </location>
</feature>
<dbReference type="SUPFAM" id="SSF48498">
    <property type="entry name" value="Tetracyclin repressor-like, C-terminal domain"/>
    <property type="match status" value="1"/>
</dbReference>
<name>A0ABQ3G6E2_9BURK</name>
<dbReference type="PANTHER" id="PTHR30055">
    <property type="entry name" value="HTH-TYPE TRANSCRIPTIONAL REGULATOR RUTR"/>
    <property type="match status" value="1"/>
</dbReference>
<evidence type="ECO:0000256" key="1">
    <source>
        <dbReference type="ARBA" id="ARBA00023015"/>
    </source>
</evidence>
<dbReference type="Pfam" id="PF00440">
    <property type="entry name" value="TetR_N"/>
    <property type="match status" value="1"/>
</dbReference>
<evidence type="ECO:0000313" key="6">
    <source>
        <dbReference type="EMBL" id="GHC92194.1"/>
    </source>
</evidence>
<dbReference type="EMBL" id="BMYK01000015">
    <property type="protein sequence ID" value="GHC92194.1"/>
    <property type="molecule type" value="Genomic_DNA"/>
</dbReference>
<keyword evidence="2 4" id="KW-0238">DNA-binding</keyword>
<keyword evidence="3" id="KW-0804">Transcription</keyword>
<evidence type="ECO:0000259" key="5">
    <source>
        <dbReference type="PROSITE" id="PS50977"/>
    </source>
</evidence>
<reference evidence="7" key="1">
    <citation type="journal article" date="2019" name="Int. J. Syst. Evol. Microbiol.">
        <title>The Global Catalogue of Microorganisms (GCM) 10K type strain sequencing project: providing services to taxonomists for standard genome sequencing and annotation.</title>
        <authorList>
            <consortium name="The Broad Institute Genomics Platform"/>
            <consortium name="The Broad Institute Genome Sequencing Center for Infectious Disease"/>
            <person name="Wu L."/>
            <person name="Ma J."/>
        </authorList>
    </citation>
    <scope>NUCLEOTIDE SEQUENCE [LARGE SCALE GENOMIC DNA]</scope>
    <source>
        <strain evidence="7">KCTC 23314</strain>
    </source>
</reference>